<name>A0A1Y6KYZ6_9GAMM</name>
<reference evidence="2" key="1">
    <citation type="submission" date="2017-06" db="EMBL/GenBank/DDBJ databases">
        <authorList>
            <person name="Rodrigo-Torres L."/>
            <person name="Arahal R. D."/>
            <person name="Lucena T."/>
        </authorList>
    </citation>
    <scope>NUCLEOTIDE SEQUENCE [LARGE SCALE GENOMIC DNA]</scope>
    <source>
        <strain evidence="2">type strain: CECT 9192</strain>
    </source>
</reference>
<accession>A0A1Y6KYZ6</accession>
<evidence type="ECO:0000313" key="2">
    <source>
        <dbReference type="Proteomes" id="UP000196485"/>
    </source>
</evidence>
<sequence length="163" mass="18838">MSSNSFFRAPSEWVMTVIERLEQRLQLGKIETAYQREETEPSAPIVRYQCGECQSINHTNNDGRKIHEIELRFLVEVPIAQANFDVVALDLSSRIERELFNQRFGCVDDVEEARLISNLPHRFNPDNGVFLRVVTIKQRIFMGPIEHDWHEIIGTKANVEGIS</sequence>
<organism evidence="1 2">
    <name type="scientific">Photobacterium aquimaris</name>
    <dbReference type="NCBI Taxonomy" id="512643"/>
    <lineage>
        <taxon>Bacteria</taxon>
        <taxon>Pseudomonadati</taxon>
        <taxon>Pseudomonadota</taxon>
        <taxon>Gammaproteobacteria</taxon>
        <taxon>Vibrionales</taxon>
        <taxon>Vibrionaceae</taxon>
        <taxon>Photobacterium</taxon>
    </lineage>
</organism>
<protein>
    <submittedName>
        <fullName evidence="1">Uncharacterized protein</fullName>
    </submittedName>
</protein>
<dbReference type="RefSeq" id="WP_087819802.1">
    <property type="nucleotide sequence ID" value="NZ_FYAH01000001.1"/>
</dbReference>
<gene>
    <name evidence="1" type="ORF">PAQU9191_00811</name>
</gene>
<keyword evidence="2" id="KW-1185">Reference proteome</keyword>
<dbReference type="EMBL" id="FYAH01000001">
    <property type="protein sequence ID" value="SMY15588.1"/>
    <property type="molecule type" value="Genomic_DNA"/>
</dbReference>
<dbReference type="Proteomes" id="UP000196485">
    <property type="component" value="Unassembled WGS sequence"/>
</dbReference>
<evidence type="ECO:0000313" key="1">
    <source>
        <dbReference type="EMBL" id="SMY15588.1"/>
    </source>
</evidence>
<dbReference type="AlphaFoldDB" id="A0A1Y6KYZ6"/>
<proteinExistence type="predicted"/>